<dbReference type="Proteomes" id="UP000600171">
    <property type="component" value="Unassembled WGS sequence"/>
</dbReference>
<dbReference type="HAMAP" id="MF_00079">
    <property type="entry name" value="HisG_Long"/>
    <property type="match status" value="1"/>
</dbReference>
<organism evidence="18 19">
    <name type="scientific">Rothia aerolata</name>
    <dbReference type="NCBI Taxonomy" id="1812262"/>
    <lineage>
        <taxon>Bacteria</taxon>
        <taxon>Bacillati</taxon>
        <taxon>Actinomycetota</taxon>
        <taxon>Actinomycetes</taxon>
        <taxon>Micrococcales</taxon>
        <taxon>Micrococcaceae</taxon>
        <taxon>Rothia</taxon>
    </lineage>
</organism>
<dbReference type="SUPFAM" id="SSF54913">
    <property type="entry name" value="GlnB-like"/>
    <property type="match status" value="1"/>
</dbReference>
<keyword evidence="13 15" id="KW-0368">Histidine biosynthesis</keyword>
<evidence type="ECO:0000256" key="10">
    <source>
        <dbReference type="ARBA" id="ARBA00022679"/>
    </source>
</evidence>
<comment type="catalytic activity">
    <reaction evidence="1 15">
        <text>1-(5-phospho-beta-D-ribosyl)-ATP + diphosphate = 5-phospho-alpha-D-ribose 1-diphosphate + ATP</text>
        <dbReference type="Rhea" id="RHEA:18473"/>
        <dbReference type="ChEBI" id="CHEBI:30616"/>
        <dbReference type="ChEBI" id="CHEBI:33019"/>
        <dbReference type="ChEBI" id="CHEBI:58017"/>
        <dbReference type="ChEBI" id="CHEBI:73183"/>
        <dbReference type="EC" id="2.4.2.17"/>
    </reaction>
</comment>
<dbReference type="Gene3D" id="3.30.70.120">
    <property type="match status" value="1"/>
</dbReference>
<dbReference type="InterPro" id="IPR013820">
    <property type="entry name" value="ATP_PRibTrfase_cat"/>
</dbReference>
<proteinExistence type="inferred from homology"/>
<dbReference type="NCBIfam" id="TIGR00070">
    <property type="entry name" value="hisG"/>
    <property type="match status" value="1"/>
</dbReference>
<evidence type="ECO:0000313" key="18">
    <source>
        <dbReference type="EMBL" id="GGH56929.1"/>
    </source>
</evidence>
<dbReference type="PANTHER" id="PTHR21403">
    <property type="entry name" value="ATP PHOSPHORIBOSYLTRANSFERASE ATP-PRTASE"/>
    <property type="match status" value="1"/>
</dbReference>
<keyword evidence="9 15" id="KW-0328">Glycosyltransferase</keyword>
<dbReference type="FunFam" id="3.30.70.120:FF:000003">
    <property type="entry name" value="ATP phosphoribosyltransferase"/>
    <property type="match status" value="1"/>
</dbReference>
<gene>
    <name evidence="15 18" type="primary">hisG</name>
    <name evidence="18" type="ORF">GCM10007359_01540</name>
</gene>
<dbReference type="Gene3D" id="3.40.190.10">
    <property type="entry name" value="Periplasmic binding protein-like II"/>
    <property type="match status" value="2"/>
</dbReference>
<evidence type="ECO:0000256" key="1">
    <source>
        <dbReference type="ARBA" id="ARBA00000915"/>
    </source>
</evidence>
<evidence type="ECO:0000256" key="8">
    <source>
        <dbReference type="ARBA" id="ARBA00022605"/>
    </source>
</evidence>
<dbReference type="PROSITE" id="PS01316">
    <property type="entry name" value="ATP_P_PHORIBOSYLTR"/>
    <property type="match status" value="1"/>
</dbReference>
<comment type="pathway">
    <text evidence="3 15">Amino-acid biosynthesis; L-histidine biosynthesis; L-histidine from 5-phospho-alpha-D-ribose 1-diphosphate: step 1/9.</text>
</comment>
<dbReference type="GO" id="GO:0003879">
    <property type="term" value="F:ATP phosphoribosyltransferase activity"/>
    <property type="evidence" value="ECO:0007669"/>
    <property type="project" value="UniProtKB-UniRule"/>
</dbReference>
<dbReference type="CDD" id="cd13591">
    <property type="entry name" value="PBP2_HisGL1"/>
    <property type="match status" value="1"/>
</dbReference>
<evidence type="ECO:0000259" key="17">
    <source>
        <dbReference type="Pfam" id="PF08029"/>
    </source>
</evidence>
<comment type="activity regulation">
    <text evidence="15">Feedback inhibited by histidine.</text>
</comment>
<dbReference type="GO" id="GO:0000287">
    <property type="term" value="F:magnesium ion binding"/>
    <property type="evidence" value="ECO:0007669"/>
    <property type="project" value="UniProtKB-UniRule"/>
</dbReference>
<evidence type="ECO:0000256" key="2">
    <source>
        <dbReference type="ARBA" id="ARBA00004496"/>
    </source>
</evidence>
<dbReference type="GO" id="GO:0000105">
    <property type="term" value="P:L-histidine biosynthetic process"/>
    <property type="evidence" value="ECO:0007669"/>
    <property type="project" value="UniProtKB-UniRule"/>
</dbReference>
<evidence type="ECO:0000256" key="13">
    <source>
        <dbReference type="ARBA" id="ARBA00023102"/>
    </source>
</evidence>
<dbReference type="InterPro" id="IPR001348">
    <property type="entry name" value="ATP_PRibTrfase_HisG"/>
</dbReference>
<feature type="domain" description="ATP phosphoribosyltransferase catalytic" evidence="16">
    <location>
        <begin position="49"/>
        <end position="202"/>
    </location>
</feature>
<keyword evidence="8 15" id="KW-0028">Amino-acid biosynthesis</keyword>
<keyword evidence="12 15" id="KW-0067">ATP-binding</keyword>
<dbReference type="Pfam" id="PF08029">
    <property type="entry name" value="HisG_C"/>
    <property type="match status" value="1"/>
</dbReference>
<name>A0A917ILA9_9MICC</name>
<evidence type="ECO:0000256" key="12">
    <source>
        <dbReference type="ARBA" id="ARBA00022840"/>
    </source>
</evidence>
<comment type="cofactor">
    <cofactor evidence="15">
        <name>Mg(2+)</name>
        <dbReference type="ChEBI" id="CHEBI:18420"/>
    </cofactor>
</comment>
<dbReference type="GO" id="GO:0005737">
    <property type="term" value="C:cytoplasm"/>
    <property type="evidence" value="ECO:0007669"/>
    <property type="project" value="UniProtKB-SubCell"/>
</dbReference>
<dbReference type="Pfam" id="PF01634">
    <property type="entry name" value="HisG"/>
    <property type="match status" value="1"/>
</dbReference>
<dbReference type="InterPro" id="IPR011322">
    <property type="entry name" value="N-reg_PII-like_a/b"/>
</dbReference>
<evidence type="ECO:0000256" key="15">
    <source>
        <dbReference type="HAMAP-Rule" id="MF_00079"/>
    </source>
</evidence>
<keyword evidence="10 15" id="KW-0808">Transferase</keyword>
<dbReference type="EMBL" id="BMDC01000001">
    <property type="protein sequence ID" value="GGH56929.1"/>
    <property type="molecule type" value="Genomic_DNA"/>
</dbReference>
<evidence type="ECO:0000256" key="5">
    <source>
        <dbReference type="ARBA" id="ARBA00011946"/>
    </source>
</evidence>
<keyword evidence="7 15" id="KW-0963">Cytoplasm</keyword>
<accession>A0A917ILA9</accession>
<dbReference type="RefSeq" id="WP_188358444.1">
    <property type="nucleotide sequence ID" value="NZ_BMDC01000001.1"/>
</dbReference>
<evidence type="ECO:0000256" key="9">
    <source>
        <dbReference type="ARBA" id="ARBA00022676"/>
    </source>
</evidence>
<sequence>MLRVAVPNKGSLSEAATQMLKESGYLQRRDSRELRILDEENEVEFFYLRPRDIAVYVGKGTLDAGITGRDLLVDSEAPAVEELGLDFARSTFRFAGPAGEFTSVEELEGKRIATSYSHLVRNYLAEKGISAEVVRLDGAIESSIRLGVADAIADVVETGNTMRAAGLEPFGEPLMSSEALLIKRDGVAETEKLDRLRRRLQGILIARQYVLVDYDIAEELLPKATEVTPGLEAPTVSPLGREGWVAVRSMVQRKNVNKVMDDLYEVGARAVLVSPIQAARL</sequence>
<evidence type="ECO:0000256" key="11">
    <source>
        <dbReference type="ARBA" id="ARBA00022741"/>
    </source>
</evidence>
<reference evidence="18 19" key="1">
    <citation type="journal article" date="2014" name="Int. J. Syst. Evol. Microbiol.">
        <title>Complete genome sequence of Corynebacterium casei LMG S-19264T (=DSM 44701T), isolated from a smear-ripened cheese.</title>
        <authorList>
            <consortium name="US DOE Joint Genome Institute (JGI-PGF)"/>
            <person name="Walter F."/>
            <person name="Albersmeier A."/>
            <person name="Kalinowski J."/>
            <person name="Ruckert C."/>
        </authorList>
    </citation>
    <scope>NUCLEOTIDE SEQUENCE [LARGE SCALE GENOMIC DNA]</scope>
    <source>
        <strain evidence="18 19">CCM 8669</strain>
    </source>
</reference>
<keyword evidence="15" id="KW-0460">Magnesium</keyword>
<dbReference type="InterPro" id="IPR020621">
    <property type="entry name" value="ATP-PRT_HisG_long"/>
</dbReference>
<comment type="similarity">
    <text evidence="4 15">Belongs to the ATP phosphoribosyltransferase family. Long subfamily.</text>
</comment>
<evidence type="ECO:0000256" key="4">
    <source>
        <dbReference type="ARBA" id="ARBA00007955"/>
    </source>
</evidence>
<evidence type="ECO:0000259" key="16">
    <source>
        <dbReference type="Pfam" id="PF01634"/>
    </source>
</evidence>
<comment type="function">
    <text evidence="14 15">Catalyzes the condensation of ATP and 5-phosphoribose 1-diphosphate to form N'-(5'-phosphoribosyl)-ATP (PR-ATP). Has a crucial role in the pathway because the rate of histidine biosynthesis seems to be controlled primarily by regulation of HisG enzymatic activity.</text>
</comment>
<dbReference type="EC" id="2.4.2.17" evidence="5 15"/>
<dbReference type="GO" id="GO:0005524">
    <property type="term" value="F:ATP binding"/>
    <property type="evidence" value="ECO:0007669"/>
    <property type="project" value="UniProtKB-KW"/>
</dbReference>
<evidence type="ECO:0000313" key="19">
    <source>
        <dbReference type="Proteomes" id="UP000600171"/>
    </source>
</evidence>
<evidence type="ECO:0000256" key="7">
    <source>
        <dbReference type="ARBA" id="ARBA00022490"/>
    </source>
</evidence>
<evidence type="ECO:0000256" key="3">
    <source>
        <dbReference type="ARBA" id="ARBA00004667"/>
    </source>
</evidence>
<dbReference type="SUPFAM" id="SSF53850">
    <property type="entry name" value="Periplasmic binding protein-like II"/>
    <property type="match status" value="1"/>
</dbReference>
<dbReference type="AlphaFoldDB" id="A0A917ILA9"/>
<keyword evidence="15" id="KW-0479">Metal-binding</keyword>
<feature type="domain" description="Histidine biosynthesis HisG C-terminal" evidence="17">
    <location>
        <begin position="206"/>
        <end position="277"/>
    </location>
</feature>
<evidence type="ECO:0000256" key="14">
    <source>
        <dbReference type="ARBA" id="ARBA00024861"/>
    </source>
</evidence>
<comment type="caution">
    <text evidence="18">The sequence shown here is derived from an EMBL/GenBank/DDBJ whole genome shotgun (WGS) entry which is preliminary data.</text>
</comment>
<keyword evidence="11 15" id="KW-0547">Nucleotide-binding</keyword>
<dbReference type="PANTHER" id="PTHR21403:SF8">
    <property type="entry name" value="ATP PHOSPHORIBOSYLTRANSFERASE"/>
    <property type="match status" value="1"/>
</dbReference>
<dbReference type="InterPro" id="IPR013115">
    <property type="entry name" value="HisG_C"/>
</dbReference>
<protein>
    <recommendedName>
        <fullName evidence="6 15">ATP phosphoribosyltransferase</fullName>
        <shortName evidence="15">ATP-PRT</shortName>
        <shortName evidence="15">ATP-PRTase</shortName>
        <ecNumber evidence="5 15">2.4.2.17</ecNumber>
    </recommendedName>
</protein>
<keyword evidence="19" id="KW-1185">Reference proteome</keyword>
<dbReference type="InterPro" id="IPR015867">
    <property type="entry name" value="N-reg_PII/ATP_PRibTrfase_C"/>
</dbReference>
<dbReference type="InterPro" id="IPR018198">
    <property type="entry name" value="ATP_PRibTrfase_CS"/>
</dbReference>
<dbReference type="NCBIfam" id="TIGR03455">
    <property type="entry name" value="HisG_C-term"/>
    <property type="match status" value="1"/>
</dbReference>
<comment type="subcellular location">
    <subcellularLocation>
        <location evidence="2 15">Cytoplasm</location>
    </subcellularLocation>
</comment>
<evidence type="ECO:0000256" key="6">
    <source>
        <dbReference type="ARBA" id="ARBA00020998"/>
    </source>
</evidence>